<dbReference type="SUPFAM" id="SSF117396">
    <property type="entry name" value="TM1631-like"/>
    <property type="match status" value="1"/>
</dbReference>
<dbReference type="InterPro" id="IPR002763">
    <property type="entry name" value="DUF72"/>
</dbReference>
<sequence>MALIGNFYVGMAQWNHPDWMGWLYSNSSGRSTRLEEYARFFNSVEVGSSFYTDLTDHTIRQWYEQVPEDFRFSFKVPQTVTHHLSAQNLQACCEKLDAFCHQLNAFKDKIGVSMMQFPATVAPDQLALIARLCESWTLDTPLSIEVRHPYFFNKGEEESAFLRMLAEKERNRVIMDSRPVFSTEAYCESLLDAQAKKPRVPCHPVVTAEHPVVRYIGHPNLPLNEVYLTQWAQKLCAWIQQGHTPYVFVHSSDNIKAPLLAQTLEAKILTLLGATTPSIVLPVFPEQEMLF</sequence>
<evidence type="ECO:0000313" key="2">
    <source>
        <dbReference type="Proteomes" id="UP001149719"/>
    </source>
</evidence>
<dbReference type="PANTHER" id="PTHR30348:SF9">
    <property type="entry name" value="UPF0759 PROTEIN YECE"/>
    <property type="match status" value="1"/>
</dbReference>
<organism evidence="1 2">
    <name type="scientific">Marinomonas phaeophyticola</name>
    <dbReference type="NCBI Taxonomy" id="3004091"/>
    <lineage>
        <taxon>Bacteria</taxon>
        <taxon>Pseudomonadati</taxon>
        <taxon>Pseudomonadota</taxon>
        <taxon>Gammaproteobacteria</taxon>
        <taxon>Oceanospirillales</taxon>
        <taxon>Oceanospirillaceae</taxon>
        <taxon>Marinomonas</taxon>
    </lineage>
</organism>
<dbReference type="PANTHER" id="PTHR30348">
    <property type="entry name" value="UNCHARACTERIZED PROTEIN YECE"/>
    <property type="match status" value="1"/>
</dbReference>
<dbReference type="RefSeq" id="WP_269125512.1">
    <property type="nucleotide sequence ID" value="NZ_JAPUBN010000016.1"/>
</dbReference>
<dbReference type="Gene3D" id="3.20.20.410">
    <property type="entry name" value="Protein of unknown function UPF0759"/>
    <property type="match status" value="1"/>
</dbReference>
<dbReference type="EMBL" id="JAPUBN010000016">
    <property type="protein sequence ID" value="MCZ2722124.1"/>
    <property type="molecule type" value="Genomic_DNA"/>
</dbReference>
<dbReference type="Pfam" id="PF01904">
    <property type="entry name" value="DUF72"/>
    <property type="match status" value="1"/>
</dbReference>
<reference evidence="1" key="1">
    <citation type="submission" date="2022-12" db="EMBL/GenBank/DDBJ databases">
        <title>Marinomonas 15G1-11 sp. nov, isolated from marine algae.</title>
        <authorList>
            <person name="Butt M."/>
            <person name="Choi D.G."/>
            <person name="Kim J.M."/>
            <person name="Lee J.K."/>
            <person name="Baek J.H."/>
            <person name="Jeon C.O."/>
        </authorList>
    </citation>
    <scope>NUCLEOTIDE SEQUENCE</scope>
    <source>
        <strain evidence="1">15G1-11</strain>
    </source>
</reference>
<proteinExistence type="predicted"/>
<dbReference type="InterPro" id="IPR036520">
    <property type="entry name" value="UPF0759_sf"/>
</dbReference>
<comment type="caution">
    <text evidence="1">The sequence shown here is derived from an EMBL/GenBank/DDBJ whole genome shotgun (WGS) entry which is preliminary data.</text>
</comment>
<accession>A0ABT4JUQ8</accession>
<dbReference type="Proteomes" id="UP001149719">
    <property type="component" value="Unassembled WGS sequence"/>
</dbReference>
<keyword evidence="2" id="KW-1185">Reference proteome</keyword>
<name>A0ABT4JUQ8_9GAMM</name>
<gene>
    <name evidence="1" type="ORF">O1D97_10805</name>
</gene>
<evidence type="ECO:0000313" key="1">
    <source>
        <dbReference type="EMBL" id="MCZ2722124.1"/>
    </source>
</evidence>
<protein>
    <submittedName>
        <fullName evidence="1">DUF72 domain-containing protein</fullName>
    </submittedName>
</protein>